<dbReference type="Proteomes" id="UP000192132">
    <property type="component" value="Unassembled WGS sequence"/>
</dbReference>
<organism evidence="1 2">
    <name type="scientific">Alkanindiges hydrocarboniclasticus</name>
    <dbReference type="NCBI Taxonomy" id="1907941"/>
    <lineage>
        <taxon>Bacteria</taxon>
        <taxon>Pseudomonadati</taxon>
        <taxon>Pseudomonadota</taxon>
        <taxon>Gammaproteobacteria</taxon>
        <taxon>Moraxellales</taxon>
        <taxon>Moraxellaceae</taxon>
        <taxon>Alkanindiges</taxon>
    </lineage>
</organism>
<sequence length="77" mass="8091">MTMSEMFFSSGKALPSLILPTPSIATLWSTCVAKLFTFALGPCSALRTLAVRRIAAHLALGASMRSIASQGLVLAHV</sequence>
<dbReference type="EMBL" id="MLCN01000030">
    <property type="protein sequence ID" value="ONG38605.1"/>
    <property type="molecule type" value="Genomic_DNA"/>
</dbReference>
<dbReference type="STRING" id="1907941.BKE30_11710"/>
<reference evidence="1 2" key="1">
    <citation type="submission" date="2016-10" db="EMBL/GenBank/DDBJ databases">
        <title>Draft Genome sequence of Alkanindiges sp. strain H1.</title>
        <authorList>
            <person name="Subhash Y."/>
            <person name="Lee S."/>
        </authorList>
    </citation>
    <scope>NUCLEOTIDE SEQUENCE [LARGE SCALE GENOMIC DNA]</scope>
    <source>
        <strain evidence="1 2">H1</strain>
    </source>
</reference>
<name>A0A1S8CSI9_9GAMM</name>
<accession>A0A1S8CSI9</accession>
<dbReference type="AlphaFoldDB" id="A0A1S8CSI9"/>
<evidence type="ECO:0000313" key="2">
    <source>
        <dbReference type="Proteomes" id="UP000192132"/>
    </source>
</evidence>
<proteinExistence type="predicted"/>
<keyword evidence="2" id="KW-1185">Reference proteome</keyword>
<protein>
    <submittedName>
        <fullName evidence="1">Uncharacterized protein</fullName>
    </submittedName>
</protein>
<gene>
    <name evidence="1" type="ORF">BKE30_11710</name>
</gene>
<evidence type="ECO:0000313" key="1">
    <source>
        <dbReference type="EMBL" id="ONG38605.1"/>
    </source>
</evidence>
<comment type="caution">
    <text evidence="1">The sequence shown here is derived from an EMBL/GenBank/DDBJ whole genome shotgun (WGS) entry which is preliminary data.</text>
</comment>